<feature type="domain" description="OmpR/PhoB-type" evidence="6">
    <location>
        <begin position="20"/>
        <end position="91"/>
    </location>
</feature>
<organism evidence="8 9">
    <name type="scientific">Paractinoplanes rishiriensis</name>
    <dbReference type="NCBI Taxonomy" id="1050105"/>
    <lineage>
        <taxon>Bacteria</taxon>
        <taxon>Bacillati</taxon>
        <taxon>Actinomycetota</taxon>
        <taxon>Actinomycetes</taxon>
        <taxon>Micromonosporales</taxon>
        <taxon>Micromonosporaceae</taxon>
        <taxon>Paractinoplanes</taxon>
    </lineage>
</organism>
<dbReference type="InterPro" id="IPR036388">
    <property type="entry name" value="WH-like_DNA-bd_sf"/>
</dbReference>
<dbReference type="GO" id="GO:0003677">
    <property type="term" value="F:DNA binding"/>
    <property type="evidence" value="ECO:0007669"/>
    <property type="project" value="UniProtKB-KW"/>
</dbReference>
<dbReference type="Gene3D" id="1.25.40.10">
    <property type="entry name" value="Tetratricopeptide repeat domain"/>
    <property type="match status" value="2"/>
</dbReference>
<comment type="caution">
    <text evidence="8">The sequence shown here is derived from an EMBL/GenBank/DDBJ whole genome shotgun (WGS) entry which is preliminary data.</text>
</comment>
<proteinExistence type="inferred from homology"/>
<keyword evidence="2" id="KW-0805">Transcription regulation</keyword>
<dbReference type="InterPro" id="IPR001867">
    <property type="entry name" value="OmpR/PhoB-type_DNA-bd"/>
</dbReference>
<evidence type="ECO:0000313" key="8">
    <source>
        <dbReference type="EMBL" id="GIE95252.1"/>
    </source>
</evidence>
<evidence type="ECO:0000256" key="5">
    <source>
        <dbReference type="PROSITE-ProRule" id="PRU00339"/>
    </source>
</evidence>
<evidence type="ECO:0000256" key="4">
    <source>
        <dbReference type="ARBA" id="ARBA00023163"/>
    </source>
</evidence>
<dbReference type="InterPro" id="IPR035992">
    <property type="entry name" value="Ricin_B-like_lectins"/>
</dbReference>
<dbReference type="InterPro" id="IPR051677">
    <property type="entry name" value="AfsR-DnrI-RedD_regulator"/>
</dbReference>
<dbReference type="PROSITE" id="PS50005">
    <property type="entry name" value="TPR"/>
    <property type="match status" value="1"/>
</dbReference>
<dbReference type="InterPro" id="IPR011990">
    <property type="entry name" value="TPR-like_helical_dom_sf"/>
</dbReference>
<dbReference type="SMART" id="SM01043">
    <property type="entry name" value="BTAD"/>
    <property type="match status" value="1"/>
</dbReference>
<keyword evidence="5" id="KW-0802">TPR repeat</keyword>
<keyword evidence="3" id="KW-0238">DNA-binding</keyword>
<dbReference type="CDD" id="cd15831">
    <property type="entry name" value="BTAD"/>
    <property type="match status" value="1"/>
</dbReference>
<accession>A0A919JXE3</accession>
<dbReference type="Pfam" id="PF14200">
    <property type="entry name" value="RicinB_lectin_2"/>
    <property type="match status" value="1"/>
</dbReference>
<evidence type="ECO:0000259" key="6">
    <source>
        <dbReference type="SMART" id="SM00862"/>
    </source>
</evidence>
<dbReference type="GO" id="GO:0043531">
    <property type="term" value="F:ADP binding"/>
    <property type="evidence" value="ECO:0007669"/>
    <property type="project" value="InterPro"/>
</dbReference>
<dbReference type="PROSITE" id="PS50231">
    <property type="entry name" value="RICIN_B_LECTIN"/>
    <property type="match status" value="1"/>
</dbReference>
<dbReference type="RefSeq" id="WP_203781550.1">
    <property type="nucleotide sequence ID" value="NZ_BOMV01000026.1"/>
</dbReference>
<dbReference type="Pfam" id="PF00486">
    <property type="entry name" value="Trans_reg_C"/>
    <property type="match status" value="1"/>
</dbReference>
<dbReference type="Gene3D" id="2.80.10.50">
    <property type="match status" value="1"/>
</dbReference>
<dbReference type="InterPro" id="IPR027417">
    <property type="entry name" value="P-loop_NTPase"/>
</dbReference>
<dbReference type="Pfam" id="PF03704">
    <property type="entry name" value="BTAD"/>
    <property type="match status" value="1"/>
</dbReference>
<gene>
    <name evidence="8" type="ORF">Ari01nite_27170</name>
</gene>
<protein>
    <submittedName>
        <fullName evidence="8">SARP family transcriptional regulator</fullName>
    </submittedName>
</protein>
<sequence length="1041" mass="112847">MSRIQVRLLGPVDLVVGGVTRRVSGLRRKALLAVLALDAGSVVSTDRLIDIVWDGAPPPTALNTLQRHVSRLRADFGAPGVIAGQSHGYALELPDDATDLAVAERLISEGRRAPDPAGRAARLRGALDLWRGRPLADVTGLRRLAEQAEHLEQVELAAREAFADARLALGEHAALVPELERLAARHPYREQIHGQLIVALYRSGRQADALGAYRRLRLSLADDLGVVPSPALRKLEAAVLRQDAVLDLPAAPVTVRAAGAVPAQLPVAVPGFTGRGQPIKQLDALLATDRAMVVAALCGSPGVGKSALAVHWAHQVAGSFPDGQLYVNLRGFEAEGSAVEPAAAVRGFLDAFAVPAQRIPADLEAQAALYRSVLAGKRVLVLLDNARDAAQVRPLLPAAPGCLVLITSRDQLTPLVATEGARPVPLGVLTVAEARDLLTVRLGAELVGAEPAAAGDIIERCARLPLALAVVAARAAVRPDLPLGVVAAELHEFADSLEPFDGGDPATDVRTVFSWSYRTLSVPAARLFRLLGLHPGPDISRAAVASLGGCTAAAARPLLAELTGAHLLTEHRPGRYTFHDLLRAYARSLVDAVEGHEGRRRMFDHYLHSADGAARQVDGHRQSVVADTAGPGVVPEPPADYEQALDWYTAERAVLLAVADAAARTGFDGHSWRIAWTMMDFLDIHSYWHDLIAVHTVALGAARRLGDNAGQAHAHWGLARAYAKLDRPDDATENFGHTLCRFEQAGDRTGQAQTLLNLGWVLDRQGRYPEALAYARRAMTLYEATGDLAGQADGHNTIGWYLTHLGEHQQALDHCRRAVALHGETGDRHGEAQAWDSLGRVHANLGEPGRAVDCYLRSLDLIRGLRIRYAETIVLSHLADARQAAGDRAGSRAAWRRAPAVAASRIVRLDQNGLGRYLDAHEFAGKDFNVVTRTRQSDNTQRWVLTDWGNNEYTLQQVSSGRYLDAHEIPELDYRVVTRPEQNNTTQRWRLWQHTSGYYWLESVSSPARYVDAYDYSGADYQVVTRPFNNMSHQLWRITAG</sequence>
<dbReference type="SUPFAM" id="SSF48452">
    <property type="entry name" value="TPR-like"/>
    <property type="match status" value="2"/>
</dbReference>
<keyword evidence="9" id="KW-1185">Reference proteome</keyword>
<dbReference type="PRINTS" id="PR00364">
    <property type="entry name" value="DISEASERSIST"/>
</dbReference>
<evidence type="ECO:0000313" key="9">
    <source>
        <dbReference type="Proteomes" id="UP000636960"/>
    </source>
</evidence>
<dbReference type="EMBL" id="BOMV01000026">
    <property type="protein sequence ID" value="GIE95252.1"/>
    <property type="molecule type" value="Genomic_DNA"/>
</dbReference>
<dbReference type="Gene3D" id="1.10.10.10">
    <property type="entry name" value="Winged helix-like DNA-binding domain superfamily/Winged helix DNA-binding domain"/>
    <property type="match status" value="1"/>
</dbReference>
<dbReference type="CDD" id="cd00161">
    <property type="entry name" value="beta-trefoil_Ricin-like"/>
    <property type="match status" value="1"/>
</dbReference>
<reference evidence="8" key="1">
    <citation type="submission" date="2021-01" db="EMBL/GenBank/DDBJ databases">
        <title>Whole genome shotgun sequence of Actinoplanes rishiriensis NBRC 108556.</title>
        <authorList>
            <person name="Komaki H."/>
            <person name="Tamura T."/>
        </authorList>
    </citation>
    <scope>NUCLEOTIDE SEQUENCE</scope>
    <source>
        <strain evidence="8">NBRC 108556</strain>
    </source>
</reference>
<evidence type="ECO:0000256" key="2">
    <source>
        <dbReference type="ARBA" id="ARBA00023015"/>
    </source>
</evidence>
<dbReference type="Pfam" id="PF13424">
    <property type="entry name" value="TPR_12"/>
    <property type="match status" value="2"/>
</dbReference>
<keyword evidence="4" id="KW-0804">Transcription</keyword>
<dbReference type="InterPro" id="IPR016032">
    <property type="entry name" value="Sig_transdc_resp-reg_C-effctor"/>
</dbReference>
<evidence type="ECO:0000256" key="1">
    <source>
        <dbReference type="ARBA" id="ARBA00005820"/>
    </source>
</evidence>
<dbReference type="InterPro" id="IPR019734">
    <property type="entry name" value="TPR_rpt"/>
</dbReference>
<dbReference type="PANTHER" id="PTHR35807">
    <property type="entry name" value="TRANSCRIPTIONAL REGULATOR REDD-RELATED"/>
    <property type="match status" value="1"/>
</dbReference>
<feature type="domain" description="Bacterial transcriptional activator" evidence="7">
    <location>
        <begin position="98"/>
        <end position="240"/>
    </location>
</feature>
<comment type="similarity">
    <text evidence="1">Belongs to the AfsR/DnrI/RedD regulatory family.</text>
</comment>
<dbReference type="Gene3D" id="3.40.50.300">
    <property type="entry name" value="P-loop containing nucleotide triphosphate hydrolases"/>
    <property type="match status" value="1"/>
</dbReference>
<dbReference type="SUPFAM" id="SSF52540">
    <property type="entry name" value="P-loop containing nucleoside triphosphate hydrolases"/>
    <property type="match status" value="1"/>
</dbReference>
<dbReference type="SMART" id="SM00028">
    <property type="entry name" value="TPR"/>
    <property type="match status" value="4"/>
</dbReference>
<evidence type="ECO:0000256" key="3">
    <source>
        <dbReference type="ARBA" id="ARBA00023125"/>
    </source>
</evidence>
<dbReference type="GO" id="GO:0006355">
    <property type="term" value="P:regulation of DNA-templated transcription"/>
    <property type="evidence" value="ECO:0007669"/>
    <property type="project" value="InterPro"/>
</dbReference>
<dbReference type="SUPFAM" id="SSF46894">
    <property type="entry name" value="C-terminal effector domain of the bipartite response regulators"/>
    <property type="match status" value="1"/>
</dbReference>
<dbReference type="PANTHER" id="PTHR35807:SF1">
    <property type="entry name" value="TRANSCRIPTIONAL REGULATOR REDD"/>
    <property type="match status" value="1"/>
</dbReference>
<dbReference type="InterPro" id="IPR005158">
    <property type="entry name" value="BTAD"/>
</dbReference>
<dbReference type="Proteomes" id="UP000636960">
    <property type="component" value="Unassembled WGS sequence"/>
</dbReference>
<dbReference type="GO" id="GO:0000160">
    <property type="term" value="P:phosphorelay signal transduction system"/>
    <property type="evidence" value="ECO:0007669"/>
    <property type="project" value="InterPro"/>
</dbReference>
<dbReference type="SMART" id="SM00862">
    <property type="entry name" value="Trans_reg_C"/>
    <property type="match status" value="1"/>
</dbReference>
<evidence type="ECO:0000259" key="7">
    <source>
        <dbReference type="SMART" id="SM01043"/>
    </source>
</evidence>
<dbReference type="InterPro" id="IPR000772">
    <property type="entry name" value="Ricin_B_lectin"/>
</dbReference>
<feature type="repeat" description="TPR" evidence="5">
    <location>
        <begin position="752"/>
        <end position="785"/>
    </location>
</feature>
<dbReference type="AlphaFoldDB" id="A0A919JXE3"/>
<name>A0A919JXE3_9ACTN</name>
<dbReference type="SUPFAM" id="SSF50370">
    <property type="entry name" value="Ricin B-like lectins"/>
    <property type="match status" value="1"/>
</dbReference>